<gene>
    <name evidence="3" type="ORF">BC739_008369</name>
</gene>
<keyword evidence="2" id="KW-0472">Membrane</keyword>
<feature type="region of interest" description="Disordered" evidence="1">
    <location>
        <begin position="145"/>
        <end position="226"/>
    </location>
</feature>
<keyword evidence="4" id="KW-1185">Reference proteome</keyword>
<evidence type="ECO:0000256" key="2">
    <source>
        <dbReference type="SAM" id="Phobius"/>
    </source>
</evidence>
<name>A0ABR6BW45_9PSEU</name>
<evidence type="ECO:0000313" key="3">
    <source>
        <dbReference type="EMBL" id="MBA8931122.1"/>
    </source>
</evidence>
<feature type="compositionally biased region" description="Low complexity" evidence="1">
    <location>
        <begin position="164"/>
        <end position="195"/>
    </location>
</feature>
<proteinExistence type="predicted"/>
<evidence type="ECO:0000313" key="4">
    <source>
        <dbReference type="Proteomes" id="UP000517916"/>
    </source>
</evidence>
<evidence type="ECO:0000256" key="1">
    <source>
        <dbReference type="SAM" id="MobiDB-lite"/>
    </source>
</evidence>
<feature type="compositionally biased region" description="Low complexity" evidence="1">
    <location>
        <begin position="202"/>
        <end position="215"/>
    </location>
</feature>
<comment type="caution">
    <text evidence="3">The sequence shown here is derived from an EMBL/GenBank/DDBJ whole genome shotgun (WGS) entry which is preliminary data.</text>
</comment>
<dbReference type="PRINTS" id="PR01217">
    <property type="entry name" value="PRICHEXTENSN"/>
</dbReference>
<keyword evidence="2" id="KW-1133">Transmembrane helix</keyword>
<dbReference type="EMBL" id="JACJID010000008">
    <property type="protein sequence ID" value="MBA8931122.1"/>
    <property type="molecule type" value="Genomic_DNA"/>
</dbReference>
<protein>
    <submittedName>
        <fullName evidence="3">Uncharacterized protein</fullName>
    </submittedName>
</protein>
<dbReference type="Proteomes" id="UP000517916">
    <property type="component" value="Unassembled WGS sequence"/>
</dbReference>
<accession>A0ABR6BW45</accession>
<reference evidence="3 4" key="1">
    <citation type="submission" date="2020-08" db="EMBL/GenBank/DDBJ databases">
        <title>Genomic Encyclopedia of Archaeal and Bacterial Type Strains, Phase II (KMG-II): from individual species to whole genera.</title>
        <authorList>
            <person name="Goeker M."/>
        </authorList>
    </citation>
    <scope>NUCLEOTIDE SEQUENCE [LARGE SCALE GENOMIC DNA]</scope>
    <source>
        <strain evidence="3 4">DSM 43850</strain>
    </source>
</reference>
<dbReference type="RefSeq" id="WP_025354148.1">
    <property type="nucleotide sequence ID" value="NZ_BAAABQ010000097.1"/>
</dbReference>
<keyword evidence="2" id="KW-0812">Transmembrane</keyword>
<feature type="transmembrane region" description="Helical" evidence="2">
    <location>
        <begin position="107"/>
        <end position="128"/>
    </location>
</feature>
<feature type="compositionally biased region" description="Pro residues" evidence="1">
    <location>
        <begin position="216"/>
        <end position="226"/>
    </location>
</feature>
<feature type="transmembrane region" description="Helical" evidence="2">
    <location>
        <begin position="36"/>
        <end position="57"/>
    </location>
</feature>
<organism evidence="3 4">
    <name type="scientific">Kutzneria viridogrisea</name>
    <dbReference type="NCBI Taxonomy" id="47990"/>
    <lineage>
        <taxon>Bacteria</taxon>
        <taxon>Bacillati</taxon>
        <taxon>Actinomycetota</taxon>
        <taxon>Actinomycetes</taxon>
        <taxon>Pseudonocardiales</taxon>
        <taxon>Pseudonocardiaceae</taxon>
        <taxon>Kutzneria</taxon>
    </lineage>
</organism>
<sequence length="226" mass="22773">MDKETSKTRLELKPTQVVAGALAAVTAALLGSNLGVAGTVLGAGLASVVTTVGATLYQHSIDRARDTVRSRVGGRGEDPSEAETVKIRTEDLPGAEPERTGWSRRRWATVALGTVAAFCLGMLVIFGIEAVRGAPVSGGNNGTTLGALFNQPTETPAKHPAPGPTTTSVPPSGTPPTETTTATPPTSTTEPSTTTTPPPPTTTTTSPAAPSTTAPSAPPSRAPTTG</sequence>